<evidence type="ECO:0000256" key="4">
    <source>
        <dbReference type="ARBA" id="ARBA00022898"/>
    </source>
</evidence>
<evidence type="ECO:0000256" key="7">
    <source>
        <dbReference type="PIRSR" id="PIRSR000390-2"/>
    </source>
</evidence>
<evidence type="ECO:0000256" key="8">
    <source>
        <dbReference type="RuleBase" id="RU004508"/>
    </source>
</evidence>
<dbReference type="PIRSF" id="PIRSF000390">
    <property type="entry name" value="PLP_StrS"/>
    <property type="match status" value="1"/>
</dbReference>
<dbReference type="Gene3D" id="3.40.640.10">
    <property type="entry name" value="Type I PLP-dependent aspartate aminotransferase-like (Major domain)"/>
    <property type="match status" value="1"/>
</dbReference>
<feature type="modified residue" description="N6-(pyridoxal phosphate)lysine" evidence="7">
    <location>
        <position position="192"/>
    </location>
</feature>
<dbReference type="PANTHER" id="PTHR30244">
    <property type="entry name" value="TRANSAMINASE"/>
    <property type="match status" value="1"/>
</dbReference>
<dbReference type="SUPFAM" id="SSF53383">
    <property type="entry name" value="PLP-dependent transferases"/>
    <property type="match status" value="1"/>
</dbReference>
<dbReference type="Pfam" id="PF01041">
    <property type="entry name" value="DegT_DnrJ_EryC1"/>
    <property type="match status" value="1"/>
</dbReference>
<dbReference type="AlphaFoldDB" id="A0A1I5VEA7"/>
<accession>A0A1I5VEA7</accession>
<keyword evidence="3" id="KW-0808">Transferase</keyword>
<dbReference type="GO" id="GO:0008483">
    <property type="term" value="F:transaminase activity"/>
    <property type="evidence" value="ECO:0007669"/>
    <property type="project" value="UniProtKB-KW"/>
</dbReference>
<dbReference type="InterPro" id="IPR015421">
    <property type="entry name" value="PyrdxlP-dep_Trfase_major"/>
</dbReference>
<dbReference type="Gene3D" id="3.90.1150.10">
    <property type="entry name" value="Aspartate Aminotransferase, domain 1"/>
    <property type="match status" value="1"/>
</dbReference>
<dbReference type="InterPro" id="IPR015424">
    <property type="entry name" value="PyrdxlP-dep_Trfase"/>
</dbReference>
<sequence>MMKSKQILLSSPHMSGNEQKYIDEAFETNWIAPLGPNVNHFETELARYSGTVGASVTSSGTAAIHLALTTLGVKKGDTVFCSTFTFIASANPAVYLGAEVVFIDSELDSWNMSPEALERALVAAKKVNRLPKAIIVVNLYGQSAKMDELCVIADAYGVPIVEDAAESLGAEYKGKKSGSIGKIGIYSFNGNKIITTSGGGAMVSNDEELLIKSRFLATQAKDAAPHYEHSQIGYNYRMSNILAGVGRAQLAILDERVQQRRTVFERYTAELESLEGLHFMPELANTKSNRWLTTMLINPAVIKTNPFDVMVEMNEQGIETRALWKPLHLQPVFKHTAFYAHRPNEMPISEALFTTGICLPSGSNMTEDDQYRVIDALKKVLNKQPATVKAV</sequence>
<evidence type="ECO:0000313" key="9">
    <source>
        <dbReference type="EMBL" id="SFQ05722.1"/>
    </source>
</evidence>
<dbReference type="CDD" id="cd00616">
    <property type="entry name" value="AHBA_syn"/>
    <property type="match status" value="1"/>
</dbReference>
<evidence type="ECO:0000256" key="2">
    <source>
        <dbReference type="ARBA" id="ARBA00022576"/>
    </source>
</evidence>
<dbReference type="FunFam" id="3.40.640.10:FF:000090">
    <property type="entry name" value="Pyridoxal phosphate-dependent aminotransferase"/>
    <property type="match status" value="1"/>
</dbReference>
<dbReference type="PANTHER" id="PTHR30244:SF34">
    <property type="entry name" value="DTDP-4-AMINO-4,6-DIDEOXYGALACTOSE TRANSAMINASE"/>
    <property type="match status" value="1"/>
</dbReference>
<evidence type="ECO:0000256" key="5">
    <source>
        <dbReference type="ARBA" id="ARBA00037999"/>
    </source>
</evidence>
<protein>
    <submittedName>
        <fullName evidence="9">dTDP-4-amino-4,6-dideoxygalactose transaminase</fullName>
    </submittedName>
</protein>
<reference evidence="9 10" key="1">
    <citation type="submission" date="2016-10" db="EMBL/GenBank/DDBJ databases">
        <authorList>
            <person name="de Groot N.N."/>
        </authorList>
    </citation>
    <scope>NUCLEOTIDE SEQUENCE [LARGE SCALE GENOMIC DNA]</scope>
    <source>
        <strain evidence="9 10">DSM 20581</strain>
    </source>
</reference>
<dbReference type="GO" id="GO:0030170">
    <property type="term" value="F:pyridoxal phosphate binding"/>
    <property type="evidence" value="ECO:0007669"/>
    <property type="project" value="TreeGrafter"/>
</dbReference>
<proteinExistence type="inferred from homology"/>
<evidence type="ECO:0000256" key="6">
    <source>
        <dbReference type="PIRSR" id="PIRSR000390-1"/>
    </source>
</evidence>
<evidence type="ECO:0000256" key="3">
    <source>
        <dbReference type="ARBA" id="ARBA00022679"/>
    </source>
</evidence>
<organism evidence="9 10">
    <name type="scientific">Desemzia incerta</name>
    <dbReference type="NCBI Taxonomy" id="82801"/>
    <lineage>
        <taxon>Bacteria</taxon>
        <taxon>Bacillati</taxon>
        <taxon>Bacillota</taxon>
        <taxon>Bacilli</taxon>
        <taxon>Lactobacillales</taxon>
        <taxon>Carnobacteriaceae</taxon>
        <taxon>Desemzia</taxon>
    </lineage>
</organism>
<feature type="active site" description="Proton acceptor" evidence="6">
    <location>
        <position position="192"/>
    </location>
</feature>
<comment type="cofactor">
    <cofactor evidence="1">
        <name>pyridoxal 5'-phosphate</name>
        <dbReference type="ChEBI" id="CHEBI:597326"/>
    </cofactor>
</comment>
<dbReference type="GO" id="GO:0000271">
    <property type="term" value="P:polysaccharide biosynthetic process"/>
    <property type="evidence" value="ECO:0007669"/>
    <property type="project" value="TreeGrafter"/>
</dbReference>
<dbReference type="EMBL" id="FOXW01000001">
    <property type="protein sequence ID" value="SFQ05722.1"/>
    <property type="molecule type" value="Genomic_DNA"/>
</dbReference>
<keyword evidence="10" id="KW-1185">Reference proteome</keyword>
<dbReference type="InterPro" id="IPR015422">
    <property type="entry name" value="PyrdxlP-dep_Trfase_small"/>
</dbReference>
<dbReference type="InterPro" id="IPR000653">
    <property type="entry name" value="DegT/StrS_aminotransferase"/>
</dbReference>
<keyword evidence="2" id="KW-0032">Aminotransferase</keyword>
<evidence type="ECO:0000256" key="1">
    <source>
        <dbReference type="ARBA" id="ARBA00001933"/>
    </source>
</evidence>
<keyword evidence="4 7" id="KW-0663">Pyridoxal phosphate</keyword>
<gene>
    <name evidence="9" type="ORF">SAMN04488506_0495</name>
</gene>
<name>A0A1I5VEA7_9LACT</name>
<dbReference type="STRING" id="82801.SAMN04488506_0495"/>
<comment type="similarity">
    <text evidence="5 8">Belongs to the DegT/DnrJ/EryC1 family.</text>
</comment>
<evidence type="ECO:0000313" key="10">
    <source>
        <dbReference type="Proteomes" id="UP000199136"/>
    </source>
</evidence>
<dbReference type="Proteomes" id="UP000199136">
    <property type="component" value="Unassembled WGS sequence"/>
</dbReference>